<protein>
    <recommendedName>
        <fullName evidence="2">asparagine--tRNA ligase</fullName>
        <ecNumber evidence="2">6.1.1.22</ecNumber>
    </recommendedName>
</protein>
<dbReference type="NCBIfam" id="NF003037">
    <property type="entry name" value="PRK03932.1"/>
    <property type="match status" value="1"/>
</dbReference>
<dbReference type="InterPro" id="IPR045864">
    <property type="entry name" value="aa-tRNA-synth_II/BPL/LPL"/>
</dbReference>
<gene>
    <name evidence="10" type="ORF">CXB51_027521</name>
</gene>
<keyword evidence="4" id="KW-0547">Nucleotide-binding</keyword>
<dbReference type="SUPFAM" id="SSF55681">
    <property type="entry name" value="Class II aaRS and biotin synthetases"/>
    <property type="match status" value="1"/>
</dbReference>
<keyword evidence="11" id="KW-1185">Reference proteome</keyword>
<dbReference type="EC" id="6.1.1.22" evidence="2"/>
<dbReference type="GO" id="GO:0005739">
    <property type="term" value="C:mitochondrion"/>
    <property type="evidence" value="ECO:0007669"/>
    <property type="project" value="TreeGrafter"/>
</dbReference>
<keyword evidence="3" id="KW-0436">Ligase</keyword>
<dbReference type="Proteomes" id="UP000701853">
    <property type="component" value="Chromosome 11"/>
</dbReference>
<dbReference type="InterPro" id="IPR004364">
    <property type="entry name" value="Aa-tRNA-synt_II"/>
</dbReference>
<evidence type="ECO:0000256" key="6">
    <source>
        <dbReference type="ARBA" id="ARBA00022917"/>
    </source>
</evidence>
<dbReference type="Pfam" id="PF00152">
    <property type="entry name" value="tRNA-synt_2"/>
    <property type="match status" value="1"/>
</dbReference>
<feature type="region of interest" description="Disordered" evidence="8">
    <location>
        <begin position="53"/>
        <end position="74"/>
    </location>
</feature>
<dbReference type="PANTHER" id="PTHR22594:SF36">
    <property type="entry name" value="ASPARAGINE--TRNA LIGASE, CYTOPLASMIC 2"/>
    <property type="match status" value="1"/>
</dbReference>
<comment type="caution">
    <text evidence="10">The sequence shown here is derived from an EMBL/GenBank/DDBJ whole genome shotgun (WGS) entry which is preliminary data.</text>
</comment>
<dbReference type="PANTHER" id="PTHR22594">
    <property type="entry name" value="ASPARTYL/LYSYL-TRNA SYNTHETASE"/>
    <property type="match status" value="1"/>
</dbReference>
<organism evidence="10 11">
    <name type="scientific">Gossypium anomalum</name>
    <dbReference type="NCBI Taxonomy" id="47600"/>
    <lineage>
        <taxon>Eukaryota</taxon>
        <taxon>Viridiplantae</taxon>
        <taxon>Streptophyta</taxon>
        <taxon>Embryophyta</taxon>
        <taxon>Tracheophyta</taxon>
        <taxon>Spermatophyta</taxon>
        <taxon>Magnoliopsida</taxon>
        <taxon>eudicotyledons</taxon>
        <taxon>Gunneridae</taxon>
        <taxon>Pentapetalae</taxon>
        <taxon>rosids</taxon>
        <taxon>malvids</taxon>
        <taxon>Malvales</taxon>
        <taxon>Malvaceae</taxon>
        <taxon>Malvoideae</taxon>
        <taxon>Gossypium</taxon>
    </lineage>
</organism>
<evidence type="ECO:0000256" key="8">
    <source>
        <dbReference type="SAM" id="MobiDB-lite"/>
    </source>
</evidence>
<dbReference type="EMBL" id="JAHUZN010000011">
    <property type="protein sequence ID" value="KAG8477881.1"/>
    <property type="molecule type" value="Genomic_DNA"/>
</dbReference>
<dbReference type="InterPro" id="IPR004522">
    <property type="entry name" value="Asn-tRNA-ligase"/>
</dbReference>
<accession>A0A8J5XWT8</accession>
<comment type="similarity">
    <text evidence="1">Belongs to the class-II aminoacyl-tRNA synthetase family.</text>
</comment>
<evidence type="ECO:0000256" key="3">
    <source>
        <dbReference type="ARBA" id="ARBA00022598"/>
    </source>
</evidence>
<dbReference type="OrthoDB" id="1931232at2759"/>
<dbReference type="Gene3D" id="3.30.930.10">
    <property type="entry name" value="Bira Bifunctional Protein, Domain 2"/>
    <property type="match status" value="1"/>
</dbReference>
<proteinExistence type="inferred from homology"/>
<keyword evidence="6" id="KW-0648">Protein biosynthesis</keyword>
<dbReference type="NCBIfam" id="TIGR00457">
    <property type="entry name" value="asnS"/>
    <property type="match status" value="1"/>
</dbReference>
<evidence type="ECO:0000256" key="5">
    <source>
        <dbReference type="ARBA" id="ARBA00022840"/>
    </source>
</evidence>
<feature type="compositionally biased region" description="Pro residues" evidence="8">
    <location>
        <begin position="59"/>
        <end position="68"/>
    </location>
</feature>
<evidence type="ECO:0000259" key="9">
    <source>
        <dbReference type="Pfam" id="PF00152"/>
    </source>
</evidence>
<evidence type="ECO:0000313" key="10">
    <source>
        <dbReference type="EMBL" id="KAG8477881.1"/>
    </source>
</evidence>
<evidence type="ECO:0000256" key="7">
    <source>
        <dbReference type="ARBA" id="ARBA00023146"/>
    </source>
</evidence>
<dbReference type="GO" id="GO:0005524">
    <property type="term" value="F:ATP binding"/>
    <property type="evidence" value="ECO:0007669"/>
    <property type="project" value="UniProtKB-KW"/>
</dbReference>
<feature type="domain" description="Aminoacyl-tRNA synthetase class II (D/K/N)" evidence="9">
    <location>
        <begin position="360"/>
        <end position="636"/>
    </location>
</feature>
<dbReference type="GO" id="GO:0006421">
    <property type="term" value="P:asparaginyl-tRNA aminoacylation"/>
    <property type="evidence" value="ECO:0007669"/>
    <property type="project" value="InterPro"/>
</dbReference>
<dbReference type="AlphaFoldDB" id="A0A8J5XWT8"/>
<dbReference type="GO" id="GO:0004816">
    <property type="term" value="F:asparagine-tRNA ligase activity"/>
    <property type="evidence" value="ECO:0007669"/>
    <property type="project" value="UniProtKB-EC"/>
</dbReference>
<evidence type="ECO:0000256" key="2">
    <source>
        <dbReference type="ARBA" id="ARBA00012816"/>
    </source>
</evidence>
<keyword evidence="7" id="KW-0030">Aminoacyl-tRNA synthetase</keyword>
<reference evidence="10 11" key="1">
    <citation type="journal article" date="2021" name="bioRxiv">
        <title>The Gossypium anomalum genome as a resource for cotton improvement and evolutionary analysis of hybrid incompatibility.</title>
        <authorList>
            <person name="Grover C.E."/>
            <person name="Yuan D."/>
            <person name="Arick M.A."/>
            <person name="Miller E.R."/>
            <person name="Hu G."/>
            <person name="Peterson D.G."/>
            <person name="Wendel J.F."/>
            <person name="Udall J.A."/>
        </authorList>
    </citation>
    <scope>NUCLEOTIDE SEQUENCE [LARGE SCALE GENOMIC DNA]</scope>
    <source>
        <strain evidence="10">JFW-Udall</strain>
        <tissue evidence="10">Leaf</tissue>
    </source>
</reference>
<name>A0A8J5XWT8_9ROSI</name>
<evidence type="ECO:0000256" key="1">
    <source>
        <dbReference type="ARBA" id="ARBA00008226"/>
    </source>
</evidence>
<evidence type="ECO:0000256" key="4">
    <source>
        <dbReference type="ARBA" id="ARBA00022741"/>
    </source>
</evidence>
<evidence type="ECO:0000313" key="11">
    <source>
        <dbReference type="Proteomes" id="UP000701853"/>
    </source>
</evidence>
<sequence>MESQEPQVKNYPLMPLMYTNRVALKIILESGDGETGLVGTTVVVGGWVKSSKELKKEPLPPPQSPPPAAADAFPAASHGTKDVTCVEILQSRIPFFRTIIRVLGGSASSPAVRQKLESLIPKPPPPSIFLLDINDGSCVSSLRVVIDSAIVPVSAGQILPTGTCILAQGVLGNPSALGKQTIELTVEKILHVGTVEQDKYPLSRKRLPLDSLRDYPHIRPRTTTVASVARIRNTLDFASHTFFQNRGFLHVQVPIMTTTDPEGFSEKFQVTTLLGETSKKESPIGVSDADGVNPETVKAAIQEKSSLVEQLKRSDSNREALAAAVQDLKKTNELAQQIETREKSKPVTAVKPDLVNFNADFFGRQIYLTVSGRLHLESYACALGHVYSFGPRFRADKTVSAKHVAEMWTVEAEMAFAELELFFKSLGSSSYSVFADAMKCAEDCFKFLCRWILDNCSEDMKFVSKRIDKTVAHRLEYMASSSYDRISYREAVEILRKVTDKAFETQLQWGVPLTDEHLSYLADDHYRRPVIIYDYPKAGKPFYVRLNDDGKTVAAFEMVVPKIGTVIIGSQNEERFDMLNARIKEFDLSKDQYEWYLDLRRHGTVKHSGLSLGFDLMVLLATGLTDVRDVIPFTRTHGKANN</sequence>
<keyword evidence="5" id="KW-0067">ATP-binding</keyword>